<evidence type="ECO:0000256" key="7">
    <source>
        <dbReference type="SAM" id="Phobius"/>
    </source>
</evidence>
<dbReference type="AlphaFoldDB" id="A0A1I2PWR0"/>
<dbReference type="RefSeq" id="WP_093670612.1">
    <property type="nucleotide sequence ID" value="NZ_FOOY01000006.1"/>
</dbReference>
<dbReference type="PANTHER" id="PTHR30572:SF4">
    <property type="entry name" value="ABC TRANSPORTER PERMEASE YTRF"/>
    <property type="match status" value="1"/>
</dbReference>
<evidence type="ECO:0000256" key="6">
    <source>
        <dbReference type="ARBA" id="ARBA00038076"/>
    </source>
</evidence>
<keyword evidence="11" id="KW-1185">Reference proteome</keyword>
<comment type="similarity">
    <text evidence="6">Belongs to the ABC-4 integral membrane protein family.</text>
</comment>
<evidence type="ECO:0000259" key="9">
    <source>
        <dbReference type="Pfam" id="PF12704"/>
    </source>
</evidence>
<dbReference type="Pfam" id="PF02687">
    <property type="entry name" value="FtsX"/>
    <property type="match status" value="1"/>
</dbReference>
<gene>
    <name evidence="10" type="ORF">SAMN02982927_00956</name>
</gene>
<evidence type="ECO:0000256" key="1">
    <source>
        <dbReference type="ARBA" id="ARBA00004651"/>
    </source>
</evidence>
<feature type="transmembrane region" description="Helical" evidence="7">
    <location>
        <begin position="308"/>
        <end position="334"/>
    </location>
</feature>
<protein>
    <submittedName>
        <fullName evidence="10">Putative ABC transport system permease protein</fullName>
    </submittedName>
</protein>
<evidence type="ECO:0000259" key="8">
    <source>
        <dbReference type="Pfam" id="PF02687"/>
    </source>
</evidence>
<accession>A0A1I2PWR0</accession>
<dbReference type="InterPro" id="IPR003838">
    <property type="entry name" value="ABC3_permease_C"/>
</dbReference>
<dbReference type="GO" id="GO:0022857">
    <property type="term" value="F:transmembrane transporter activity"/>
    <property type="evidence" value="ECO:0007669"/>
    <property type="project" value="TreeGrafter"/>
</dbReference>
<dbReference type="EMBL" id="FOOY01000006">
    <property type="protein sequence ID" value="SFG20488.1"/>
    <property type="molecule type" value="Genomic_DNA"/>
</dbReference>
<feature type="transmembrane region" description="Helical" evidence="7">
    <location>
        <begin position="346"/>
        <end position="370"/>
    </location>
</feature>
<feature type="domain" description="MacB-like periplasmic core" evidence="9">
    <location>
        <begin position="21"/>
        <end position="228"/>
    </location>
</feature>
<keyword evidence="2" id="KW-1003">Cell membrane</keyword>
<evidence type="ECO:0000256" key="4">
    <source>
        <dbReference type="ARBA" id="ARBA00022989"/>
    </source>
</evidence>
<evidence type="ECO:0000256" key="2">
    <source>
        <dbReference type="ARBA" id="ARBA00022475"/>
    </source>
</evidence>
<dbReference type="GO" id="GO:0005886">
    <property type="term" value="C:plasma membrane"/>
    <property type="evidence" value="ECO:0007669"/>
    <property type="project" value="UniProtKB-SubCell"/>
</dbReference>
<dbReference type="OrthoDB" id="9770036at2"/>
<dbReference type="InterPro" id="IPR025857">
    <property type="entry name" value="MacB_PCD"/>
</dbReference>
<dbReference type="Proteomes" id="UP000198752">
    <property type="component" value="Unassembled WGS sequence"/>
</dbReference>
<proteinExistence type="inferred from homology"/>
<evidence type="ECO:0000256" key="3">
    <source>
        <dbReference type="ARBA" id="ARBA00022692"/>
    </source>
</evidence>
<organism evidence="10 11">
    <name type="scientific">Sporolactobacillus nakayamae</name>
    <dbReference type="NCBI Taxonomy" id="269670"/>
    <lineage>
        <taxon>Bacteria</taxon>
        <taxon>Bacillati</taxon>
        <taxon>Bacillota</taxon>
        <taxon>Bacilli</taxon>
        <taxon>Bacillales</taxon>
        <taxon>Sporolactobacillaceae</taxon>
        <taxon>Sporolactobacillus</taxon>
    </lineage>
</organism>
<evidence type="ECO:0000313" key="11">
    <source>
        <dbReference type="Proteomes" id="UP000198752"/>
    </source>
</evidence>
<evidence type="ECO:0000256" key="5">
    <source>
        <dbReference type="ARBA" id="ARBA00023136"/>
    </source>
</evidence>
<dbReference type="STRING" id="269670.SAMN02982927_00956"/>
<name>A0A1I2PWR0_9BACL</name>
<dbReference type="PANTHER" id="PTHR30572">
    <property type="entry name" value="MEMBRANE COMPONENT OF TRANSPORTER-RELATED"/>
    <property type="match status" value="1"/>
</dbReference>
<dbReference type="InterPro" id="IPR050250">
    <property type="entry name" value="Macrolide_Exporter_MacB"/>
</dbReference>
<feature type="domain" description="ABC3 transporter permease C-terminal" evidence="8">
    <location>
        <begin position="268"/>
        <end position="380"/>
    </location>
</feature>
<keyword evidence="5 7" id="KW-0472">Membrane</keyword>
<feature type="transmembrane region" description="Helical" evidence="7">
    <location>
        <begin position="263"/>
        <end position="288"/>
    </location>
</feature>
<keyword evidence="3 7" id="KW-0812">Transmembrane</keyword>
<comment type="subcellular location">
    <subcellularLocation>
        <location evidence="1">Cell membrane</location>
        <topology evidence="1">Multi-pass membrane protein</topology>
    </subcellularLocation>
</comment>
<reference evidence="11" key="1">
    <citation type="submission" date="2016-10" db="EMBL/GenBank/DDBJ databases">
        <authorList>
            <person name="Varghese N."/>
            <person name="Submissions S."/>
        </authorList>
    </citation>
    <scope>NUCLEOTIDE SEQUENCE [LARGE SCALE GENOMIC DNA]</scope>
    <source>
        <strain evidence="11">ATCC 700379</strain>
    </source>
</reference>
<dbReference type="Pfam" id="PF12704">
    <property type="entry name" value="MacB_PCD"/>
    <property type="match status" value="1"/>
</dbReference>
<feature type="transmembrane region" description="Helical" evidence="7">
    <location>
        <begin position="21"/>
        <end position="42"/>
    </location>
</feature>
<keyword evidence="4 7" id="KW-1133">Transmembrane helix</keyword>
<evidence type="ECO:0000313" key="10">
    <source>
        <dbReference type="EMBL" id="SFG20488.1"/>
    </source>
</evidence>
<sequence length="387" mass="41194">MNLFTSLKMAIRNIQGNKMRSFLTMLGIIIGVASVIALLAIGQGSSKSVSDSVTSLGTNLITVTITNTDTHFTMDNMKEVKQTTGVKSVAPVLSGRSTVRNGSTSSQVSVTGTTSSYQSIRQLTVKEGRFVSALDQKFRQKVIVLGSDLATTLFENQSPINKKVLVDGESYTVVGVLNSKGGSMGQSSDDAAFLPFSTAQRLMKTTYITQFYAQAENQNSVTWAMAGISRVMSETYSDSDDYSVVNQQDVMEAMSSVTSTMTMLLAGIAGISLLVGGIGIMNIMLVSVTERTREIGIRKANGARRRDIMLQFLIEAAVLSMLGGLCGVGIGILASKIYALATGGTVVYSLSIMAAAFLFSAIVGMVFGVFPAYKASKLNPIDALRTE</sequence>